<feature type="compositionally biased region" description="Low complexity" evidence="2">
    <location>
        <begin position="947"/>
        <end position="957"/>
    </location>
</feature>
<feature type="region of interest" description="Disordered" evidence="2">
    <location>
        <begin position="652"/>
        <end position="675"/>
    </location>
</feature>
<protein>
    <submittedName>
        <fullName evidence="3">Uncharacterized protein</fullName>
    </submittedName>
</protein>
<evidence type="ECO:0000256" key="2">
    <source>
        <dbReference type="SAM" id="MobiDB-lite"/>
    </source>
</evidence>
<feature type="region of interest" description="Disordered" evidence="2">
    <location>
        <begin position="1036"/>
        <end position="1071"/>
    </location>
</feature>
<reference evidence="3 4" key="1">
    <citation type="submission" date="2014-06" db="EMBL/GenBank/DDBJ databases">
        <authorList>
            <person name="Swart Estienne"/>
        </authorList>
    </citation>
    <scope>NUCLEOTIDE SEQUENCE [LARGE SCALE GENOMIC DNA]</scope>
    <source>
        <strain evidence="3 4">130c</strain>
    </source>
</reference>
<evidence type="ECO:0000313" key="3">
    <source>
        <dbReference type="EMBL" id="CDW91803.1"/>
    </source>
</evidence>
<accession>A0A078BDZ4</accession>
<feature type="region of interest" description="Disordered" evidence="2">
    <location>
        <begin position="440"/>
        <end position="521"/>
    </location>
</feature>
<sequence>MVIENDTLRKDNQSLNRSLKNSQSAIMDLSTNFSQPLFDNINNELSHVTEELEITRQQRDEIVKENLILKQINSFYKHKNEIEDKVMLDKLFSQEQLLLKKDNIIKSQQNQIVELQKTNEERGVKVVEKYILEPTEWNMKFQNQSKLIEQKNQDLLKKISLLNKQLEKDQLMLKQLQNEVTQNEKIISVLRHQIDRLKQEITQSFQKSSIEGHQSYLQQTKKIEEQTQNQIQTIVNQYEMERSQNKKQMELIQSQINKPDIIMQDSINKSSIIFNENDLTQKQIASKGISINAVLQQFDSVKMNSQHSYEDQQQAKNIAALDFALSSINSNSNERMNIIVQEQIIVQKESVREEDKLFSSLKNNSTKKESLNMHSNKYQDTNLEESAVDFQIDEELFQKSQNHDKLKAKVPQLDFFKLPNYIPANKQQNQKHETEEIKIEQTEQSGANKQVKTQSSIVKQSKQSSKKTKSNISQSLIKETSKIQETTQSINQSKVGGLNGAGLFDAPDSDNSQDSETNRKDDKLRELLQIKLTSQQSEQNFLQTEQSIIQKQPLTIQNLPNNVIFEEIQVIGQQEMQVISSKSESQKSSKSERPKVITINGRNFVQLGGDSESEESNRKIPSPVVIQARPLSNQNNQNKTKFIEEVFEEIVEEEEEEIESGDEEQRQPDIQKQQIQAQIKKQSLKNTQEDVEIIVEEDMESEIESIKPQATQLQETFVQSKPVDILGKSLATYIKQKSGQESKTAVRNFDQNMETEIVIEEEAEEEMSDDRFRYDNSSMNQTQKPPQTVNLNKSFVEKQNNQSRNDIITSQQVKPQTQKYEPNPFISSQQIADEEEEVIVVEEEQEEEPDDEFQDNTIILKQEITPIIKPQVKQAFTSNRNSANRQSNVGKRAQQVFQNLLYMPDEQIVVEEEEEEETDKEDLSQLQKLKSSVKIQGLFSETSFSMSQTQKLQQSEQKQLKTDEEEDQEKRTEVIVEEEEEEEIDENENLKLTVNNLNQQTLKSNQLRQTQTIMQGFMIEEPQRKQSEETEIVIEEEEEEEVDSDHENNKHYHSTISNNTNANHLQSRSINQPRDVKQDTLNFKDLNLRQNKQQETEIVIEEEDEEEIESMQDLEEDKKQNKQEQIKNNVIIIQDKQIRTLSSQKQDDQNLEDDVEYIIEEGEEEDDQDDNN</sequence>
<keyword evidence="1" id="KW-0175">Coiled coil</keyword>
<dbReference type="InParanoid" id="A0A078BDZ4"/>
<dbReference type="AlphaFoldDB" id="A0A078BDZ4"/>
<feature type="compositionally biased region" description="Acidic residues" evidence="2">
    <location>
        <begin position="1098"/>
        <end position="1115"/>
    </location>
</feature>
<feature type="compositionally biased region" description="Low complexity" evidence="2">
    <location>
        <begin position="449"/>
        <end position="463"/>
    </location>
</feature>
<gene>
    <name evidence="3" type="primary">Contig17982.g19120</name>
    <name evidence="3" type="ORF">STYLEM_20964</name>
</gene>
<feature type="compositionally biased region" description="Basic and acidic residues" evidence="2">
    <location>
        <begin position="1116"/>
        <end position="1125"/>
    </location>
</feature>
<feature type="compositionally biased region" description="Polar residues" evidence="2">
    <location>
        <begin position="806"/>
        <end position="831"/>
    </location>
</feature>
<dbReference type="EMBL" id="CCKQ01019768">
    <property type="protein sequence ID" value="CDW91803.1"/>
    <property type="molecule type" value="Genomic_DNA"/>
</dbReference>
<feature type="coiled-coil region" evidence="1">
    <location>
        <begin position="145"/>
        <end position="200"/>
    </location>
</feature>
<feature type="region of interest" description="Disordered" evidence="2">
    <location>
        <begin position="944"/>
        <end position="986"/>
    </location>
</feature>
<feature type="compositionally biased region" description="Polar residues" evidence="2">
    <location>
        <begin position="1054"/>
        <end position="1071"/>
    </location>
</feature>
<feature type="coiled-coil region" evidence="1">
    <location>
        <begin position="5"/>
        <end position="58"/>
    </location>
</feature>
<keyword evidence="4" id="KW-1185">Reference proteome</keyword>
<proteinExistence type="predicted"/>
<feature type="region of interest" description="Disordered" evidence="2">
    <location>
        <begin position="806"/>
        <end position="832"/>
    </location>
</feature>
<feature type="compositionally biased region" description="Acidic residues" evidence="2">
    <location>
        <begin position="652"/>
        <end position="662"/>
    </location>
</feature>
<organism evidence="3 4">
    <name type="scientific">Stylonychia lemnae</name>
    <name type="common">Ciliate</name>
    <dbReference type="NCBI Taxonomy" id="5949"/>
    <lineage>
        <taxon>Eukaryota</taxon>
        <taxon>Sar</taxon>
        <taxon>Alveolata</taxon>
        <taxon>Ciliophora</taxon>
        <taxon>Intramacronucleata</taxon>
        <taxon>Spirotrichea</taxon>
        <taxon>Stichotrichia</taxon>
        <taxon>Sporadotrichida</taxon>
        <taxon>Oxytrichidae</taxon>
        <taxon>Stylonychinae</taxon>
        <taxon>Stylonychia</taxon>
    </lineage>
</organism>
<feature type="region of interest" description="Disordered" evidence="2">
    <location>
        <begin position="1094"/>
        <end position="1172"/>
    </location>
</feature>
<feature type="compositionally biased region" description="Acidic residues" evidence="2">
    <location>
        <begin position="975"/>
        <end position="986"/>
    </location>
</feature>
<feature type="compositionally biased region" description="Acidic residues" evidence="2">
    <location>
        <begin position="1149"/>
        <end position="1172"/>
    </location>
</feature>
<evidence type="ECO:0000256" key="1">
    <source>
        <dbReference type="SAM" id="Coils"/>
    </source>
</evidence>
<feature type="compositionally biased region" description="Basic and acidic residues" evidence="2">
    <location>
        <begin position="958"/>
        <end position="974"/>
    </location>
</feature>
<dbReference type="Proteomes" id="UP000039865">
    <property type="component" value="Unassembled WGS sequence"/>
</dbReference>
<name>A0A078BDZ4_STYLE</name>
<feature type="compositionally biased region" description="Polar residues" evidence="2">
    <location>
        <begin position="483"/>
        <end position="494"/>
    </location>
</feature>
<evidence type="ECO:0000313" key="4">
    <source>
        <dbReference type="Proteomes" id="UP000039865"/>
    </source>
</evidence>